<feature type="compositionally biased region" description="Basic and acidic residues" evidence="11">
    <location>
        <begin position="683"/>
        <end position="706"/>
    </location>
</feature>
<dbReference type="GO" id="GO:0008270">
    <property type="term" value="F:zinc ion binding"/>
    <property type="evidence" value="ECO:0007669"/>
    <property type="project" value="UniProtKB-UniRule"/>
</dbReference>
<evidence type="ECO:0000256" key="2">
    <source>
        <dbReference type="ARBA" id="ARBA00022723"/>
    </source>
</evidence>
<evidence type="ECO:0000256" key="8">
    <source>
        <dbReference type="PROSITE-ProRule" id="PRU00042"/>
    </source>
</evidence>
<reference evidence="16" key="1">
    <citation type="journal article" date="2008" name="Insect Biochem. Mol. Biol.">
        <title>The genome of a lepidopteran model insect, the silkworm Bombyx mori.</title>
        <authorList>
            <consortium name="International Silkworm Genome Consortium"/>
        </authorList>
    </citation>
    <scope>NUCLEOTIDE SEQUENCE [LARGE SCALE GENOMIC DNA]</scope>
    <source>
        <strain evidence="16">p50T</strain>
    </source>
</reference>
<feature type="region of interest" description="Disordered" evidence="11">
    <location>
        <begin position="167"/>
        <end position="196"/>
    </location>
</feature>
<dbReference type="InterPro" id="IPR013087">
    <property type="entry name" value="Znf_C2H2_type"/>
</dbReference>
<evidence type="ECO:0000256" key="1">
    <source>
        <dbReference type="ARBA" id="ARBA00004123"/>
    </source>
</evidence>
<name>A0A8R2M267_BOMMO</name>
<dbReference type="SUPFAM" id="SSF57716">
    <property type="entry name" value="Glucocorticoid receptor-like (DNA-binding domain)"/>
    <property type="match status" value="2"/>
</dbReference>
<evidence type="ECO:0000259" key="13">
    <source>
        <dbReference type="PROSITE" id="PS50950"/>
    </source>
</evidence>
<dbReference type="EnsemblMetazoa" id="XM_012697360.3">
    <property type="protein sequence ID" value="XP_012552814.2"/>
    <property type="gene ID" value="LOC101744110"/>
</dbReference>
<feature type="compositionally biased region" description="Basic and acidic residues" evidence="11">
    <location>
        <begin position="713"/>
        <end position="736"/>
    </location>
</feature>
<evidence type="ECO:0000259" key="14">
    <source>
        <dbReference type="PROSITE" id="PS51915"/>
    </source>
</evidence>
<evidence type="ECO:0000256" key="10">
    <source>
        <dbReference type="PROSITE-ProRule" id="PRU01263"/>
    </source>
</evidence>
<dbReference type="InterPro" id="IPR006612">
    <property type="entry name" value="THAP_Znf"/>
</dbReference>
<dbReference type="EnsemblMetazoa" id="XM_038015678.1">
    <property type="protein sequence ID" value="XP_037871606.1"/>
    <property type="gene ID" value="LOC101744110"/>
</dbReference>
<keyword evidence="4 8" id="KW-0863">Zinc-finger</keyword>
<dbReference type="PROSITE" id="PS50950">
    <property type="entry name" value="ZF_THAP"/>
    <property type="match status" value="1"/>
</dbReference>
<feature type="compositionally biased region" description="Basic and acidic residues" evidence="11">
    <location>
        <begin position="743"/>
        <end position="784"/>
    </location>
</feature>
<feature type="binding site" evidence="10">
    <location>
        <position position="300"/>
    </location>
    <ligand>
        <name>Zn(2+)</name>
        <dbReference type="ChEBI" id="CHEBI:29105"/>
    </ligand>
</feature>
<evidence type="ECO:0000256" key="4">
    <source>
        <dbReference type="ARBA" id="ARBA00022771"/>
    </source>
</evidence>
<feature type="domain" description="THAP-type" evidence="13">
    <location>
        <begin position="1"/>
        <end position="55"/>
    </location>
</feature>
<organism evidence="15 16">
    <name type="scientific">Bombyx mori</name>
    <name type="common">Silk moth</name>
    <dbReference type="NCBI Taxonomy" id="7091"/>
    <lineage>
        <taxon>Eukaryota</taxon>
        <taxon>Metazoa</taxon>
        <taxon>Ecdysozoa</taxon>
        <taxon>Arthropoda</taxon>
        <taxon>Hexapoda</taxon>
        <taxon>Insecta</taxon>
        <taxon>Pterygota</taxon>
        <taxon>Neoptera</taxon>
        <taxon>Endopterygota</taxon>
        <taxon>Lepidoptera</taxon>
        <taxon>Glossata</taxon>
        <taxon>Ditrysia</taxon>
        <taxon>Bombycoidea</taxon>
        <taxon>Bombycidae</taxon>
        <taxon>Bombycinae</taxon>
        <taxon>Bombyx</taxon>
    </lineage>
</organism>
<dbReference type="GO" id="GO:0003677">
    <property type="term" value="F:DNA binding"/>
    <property type="evidence" value="ECO:0007669"/>
    <property type="project" value="UniProtKB-UniRule"/>
</dbReference>
<keyword evidence="3" id="KW-0677">Repeat</keyword>
<protein>
    <submittedName>
        <fullName evidence="15">Uncharacterized protein</fullName>
    </submittedName>
</protein>
<evidence type="ECO:0000256" key="3">
    <source>
        <dbReference type="ARBA" id="ARBA00022737"/>
    </source>
</evidence>
<dbReference type="GO" id="GO:0005634">
    <property type="term" value="C:nucleus"/>
    <property type="evidence" value="ECO:0007669"/>
    <property type="project" value="UniProtKB-SubCell"/>
</dbReference>
<keyword evidence="16" id="KW-1185">Reference proteome</keyword>
<evidence type="ECO:0000313" key="16">
    <source>
        <dbReference type="Proteomes" id="UP000005204"/>
    </source>
</evidence>
<feature type="binding site" evidence="10">
    <location>
        <position position="303"/>
    </location>
    <ligand>
        <name>Zn(2+)</name>
        <dbReference type="ChEBI" id="CHEBI:29105"/>
    </ligand>
</feature>
<evidence type="ECO:0000259" key="12">
    <source>
        <dbReference type="PROSITE" id="PS50157"/>
    </source>
</evidence>
<keyword evidence="6 9" id="KW-0238">DNA-binding</keyword>
<feature type="binding site" evidence="10">
    <location>
        <position position="250"/>
    </location>
    <ligand>
        <name>Zn(2+)</name>
        <dbReference type="ChEBI" id="CHEBI:29105"/>
    </ligand>
</feature>
<dbReference type="PROSITE" id="PS51915">
    <property type="entry name" value="ZAD"/>
    <property type="match status" value="1"/>
</dbReference>
<feature type="compositionally biased region" description="Basic and acidic residues" evidence="11">
    <location>
        <begin position="809"/>
        <end position="819"/>
    </location>
</feature>
<keyword evidence="7" id="KW-0539">Nucleus</keyword>
<sequence length="860" mass="99044">MLFYRCQLWIDACRRPDLREKNIEQLYNMYICSLHFERWTYMKKKLKNAAIPMLNLPCTSINPRSTQREAPKTEILRNLHSRGGQNHIAVTSVDVSLMTSTSGHTSQTKKTMTDYTPRKIKLQKGLNKCAKNLMDADVTHQQFLRGCEQLLTPNLNKIVKAQINIKPNSRNNSKMPPKKANLSARSREARRKRTKRALMSTKQNTAVNAIERIKIPLNQSSNLADTMLLNVKENAESLDNSCGKLECRACLENVEKANLIDIFQSWSTEQFSMGVTLADDLCKLTQVQISITDPHSNFICMPCHQKLLDSCIFIAKVQKSQQILNDRYNAMSNKNNWPKPIEVQKNIDSTVLGESTTVEIKQEVISEDEATDFVLNCDNADQLMEIKIEPEEFEEPEIESDVENKTKKPKNEEQALKNEFKHNSIEFTNPVLPMPQNSLPDRISDLMEIKVEPEESVEPLESEIDCETAETQKNQLNVGEDSKNEFNFDNTDSLNHSPVMKVSRDLLPIKITVNGSIPADQFEKIPDMSIDRHVLNGDEVSPEVCVKHEPDSDNDDTEFMNEMPLECMLCMKLFSSVSELKGHVVAQHSYVSVKRRSDCTTRIARNNSKYVCTLCKRSFVTSTDLMVHETCHDKYACYGCRNKYDTFEQLSNHTKTCTAVQSKKQQQPKTLEDVKSTAKPPKTKAEYQKAYREREKAKKNENKQESTAKPPKTKAEYQKEYREREKAKKNENKQESTAKPPKTKAEYQKEYRERQKAKKNENKQERTAKPPKTNAEHQKAFRERQKMKKIKNKRESNAALNAPSKTKKTQSEHCKEYQQKSRLKKQRVQLDALLFEKSEVPQSKKIKLIDTQNVTNKNLL</sequence>
<dbReference type="Gene3D" id="3.30.160.60">
    <property type="entry name" value="Classic Zinc Finger"/>
    <property type="match status" value="1"/>
</dbReference>
<feature type="domain" description="ZAD" evidence="14">
    <location>
        <begin position="245"/>
        <end position="327"/>
    </location>
</feature>
<evidence type="ECO:0000256" key="5">
    <source>
        <dbReference type="ARBA" id="ARBA00022833"/>
    </source>
</evidence>
<accession>A0A8R2M267</accession>
<dbReference type="PANTHER" id="PTHR16515:SF66">
    <property type="entry name" value="C2H2-TYPE DOMAIN-CONTAINING PROTEIN"/>
    <property type="match status" value="1"/>
</dbReference>
<dbReference type="PROSITE" id="PS50157">
    <property type="entry name" value="ZINC_FINGER_C2H2_2"/>
    <property type="match status" value="1"/>
</dbReference>
<dbReference type="PROSITE" id="PS00028">
    <property type="entry name" value="ZINC_FINGER_C2H2_1"/>
    <property type="match status" value="2"/>
</dbReference>
<reference evidence="15" key="2">
    <citation type="submission" date="2022-06" db="UniProtKB">
        <authorList>
            <consortium name="EnsemblMetazoa"/>
        </authorList>
    </citation>
    <scope>IDENTIFICATION</scope>
    <source>
        <strain evidence="15">p50T (Dazao)</strain>
    </source>
</reference>
<evidence type="ECO:0000256" key="6">
    <source>
        <dbReference type="ARBA" id="ARBA00023125"/>
    </source>
</evidence>
<dbReference type="SMART" id="SM00355">
    <property type="entry name" value="ZnF_C2H2"/>
    <property type="match status" value="2"/>
</dbReference>
<evidence type="ECO:0000256" key="7">
    <source>
        <dbReference type="ARBA" id="ARBA00023242"/>
    </source>
</evidence>
<dbReference type="RefSeq" id="XP_062528741.1">
    <property type="nucleotide sequence ID" value="XM_062672757.1"/>
</dbReference>
<keyword evidence="2 10" id="KW-0479">Metal-binding</keyword>
<proteinExistence type="predicted"/>
<dbReference type="Gene3D" id="3.40.1800.20">
    <property type="match status" value="1"/>
</dbReference>
<dbReference type="SMART" id="SM00980">
    <property type="entry name" value="THAP"/>
    <property type="match status" value="1"/>
</dbReference>
<dbReference type="InterPro" id="IPR036236">
    <property type="entry name" value="Znf_C2H2_sf"/>
</dbReference>
<dbReference type="PANTHER" id="PTHR16515">
    <property type="entry name" value="PR DOMAIN ZINC FINGER PROTEIN"/>
    <property type="match status" value="1"/>
</dbReference>
<dbReference type="SMART" id="SM00868">
    <property type="entry name" value="zf-AD"/>
    <property type="match status" value="1"/>
</dbReference>
<dbReference type="RefSeq" id="XP_062528740.1">
    <property type="nucleotide sequence ID" value="XM_062672756.1"/>
</dbReference>
<dbReference type="InterPro" id="IPR050331">
    <property type="entry name" value="Zinc_finger"/>
</dbReference>
<keyword evidence="5 10" id="KW-0862">Zinc</keyword>
<dbReference type="GeneID" id="101744110"/>
<dbReference type="Proteomes" id="UP000005204">
    <property type="component" value="Unassembled WGS sequence"/>
</dbReference>
<dbReference type="AlphaFoldDB" id="A0A8R2M267"/>
<comment type="subcellular location">
    <subcellularLocation>
        <location evidence="1">Nucleus</location>
    </subcellularLocation>
</comment>
<feature type="domain" description="C2H2-type" evidence="12">
    <location>
        <begin position="610"/>
        <end position="632"/>
    </location>
</feature>
<dbReference type="GO" id="GO:0010468">
    <property type="term" value="P:regulation of gene expression"/>
    <property type="evidence" value="ECO:0007669"/>
    <property type="project" value="TreeGrafter"/>
</dbReference>
<dbReference type="InterPro" id="IPR012934">
    <property type="entry name" value="Znf_AD"/>
</dbReference>
<dbReference type="Pfam" id="PF05485">
    <property type="entry name" value="THAP"/>
    <property type="match status" value="1"/>
</dbReference>
<evidence type="ECO:0000256" key="9">
    <source>
        <dbReference type="PROSITE-ProRule" id="PRU00309"/>
    </source>
</evidence>
<feature type="region of interest" description="Disordered" evidence="11">
    <location>
        <begin position="659"/>
        <end position="823"/>
    </location>
</feature>
<dbReference type="EnsemblMetazoa" id="XM_038015677.1">
    <property type="protein sequence ID" value="XP_037871605.1"/>
    <property type="gene ID" value="LOC101744110"/>
</dbReference>
<evidence type="ECO:0000313" key="15">
    <source>
        <dbReference type="EnsemblMetazoa" id="XP_037871605.1"/>
    </source>
</evidence>
<evidence type="ECO:0000256" key="11">
    <source>
        <dbReference type="SAM" id="MobiDB-lite"/>
    </source>
</evidence>
<feature type="binding site" evidence="10">
    <location>
        <position position="247"/>
    </location>
    <ligand>
        <name>Zn(2+)</name>
        <dbReference type="ChEBI" id="CHEBI:29105"/>
    </ligand>
</feature>
<feature type="compositionally biased region" description="Polar residues" evidence="11">
    <location>
        <begin position="659"/>
        <end position="669"/>
    </location>
</feature>
<dbReference type="SUPFAM" id="SSF57667">
    <property type="entry name" value="beta-beta-alpha zinc fingers"/>
    <property type="match status" value="1"/>
</dbReference>